<name>A0A2S5IXW1_9MICC</name>
<evidence type="ECO:0000313" key="1">
    <source>
        <dbReference type="EMBL" id="PPB49367.1"/>
    </source>
</evidence>
<accession>A0A2S5IXW1</accession>
<protein>
    <submittedName>
        <fullName evidence="1">Uncharacterized protein</fullName>
    </submittedName>
</protein>
<comment type="caution">
    <text evidence="1">The sequence shown here is derived from an EMBL/GenBank/DDBJ whole genome shotgun (WGS) entry which is preliminary data.</text>
</comment>
<dbReference type="Proteomes" id="UP000239297">
    <property type="component" value="Unassembled WGS sequence"/>
</dbReference>
<organism evidence="1 2">
    <name type="scientific">Arthrobacter pityocampae</name>
    <dbReference type="NCBI Taxonomy" id="547334"/>
    <lineage>
        <taxon>Bacteria</taxon>
        <taxon>Bacillati</taxon>
        <taxon>Actinomycetota</taxon>
        <taxon>Actinomycetes</taxon>
        <taxon>Micrococcales</taxon>
        <taxon>Micrococcaceae</taxon>
        <taxon>Arthrobacter</taxon>
    </lineage>
</organism>
<proteinExistence type="predicted"/>
<keyword evidence="2" id="KW-1185">Reference proteome</keyword>
<sequence>MDLGEQSADPVRRRGDLRCEVVVEAAEHAEFGQRLIIQGDRARVCGMDRTASAMVMASRASVLAWPGCRFAIRRPCIRILLRALAEGAVPGPTESVDKPLAL</sequence>
<gene>
    <name evidence="1" type="ORF">C4K88_06590</name>
</gene>
<evidence type="ECO:0000313" key="2">
    <source>
        <dbReference type="Proteomes" id="UP000239297"/>
    </source>
</evidence>
<dbReference type="AlphaFoldDB" id="A0A2S5IXW1"/>
<reference evidence="1 2" key="1">
    <citation type="journal article" date="2014" name="Int. J. Syst. Evol. Microbiol.">
        <title>Arthrobacter pityocampae sp. nov., isolated from Thaumetopoea pityocampa (Lep., Thaumetopoeidae).</title>
        <authorList>
            <person name="Ince I.A."/>
            <person name="Demirbag Z."/>
            <person name="Kati H."/>
        </authorList>
    </citation>
    <scope>NUCLEOTIDE SEQUENCE [LARGE SCALE GENOMIC DNA]</scope>
    <source>
        <strain evidence="1 2">Tp2</strain>
    </source>
</reference>
<dbReference type="EMBL" id="PRKW01000003">
    <property type="protein sequence ID" value="PPB49367.1"/>
    <property type="molecule type" value="Genomic_DNA"/>
</dbReference>